<dbReference type="FunFam" id="2.30.42.10:FF:000063">
    <property type="entry name" value="Peptidase, S41 family"/>
    <property type="match status" value="1"/>
</dbReference>
<dbReference type="Gene3D" id="3.30.750.44">
    <property type="match status" value="1"/>
</dbReference>
<dbReference type="SUPFAM" id="SSF50156">
    <property type="entry name" value="PDZ domain-like"/>
    <property type="match status" value="1"/>
</dbReference>
<dbReference type="GO" id="GO:0004175">
    <property type="term" value="F:endopeptidase activity"/>
    <property type="evidence" value="ECO:0007669"/>
    <property type="project" value="TreeGrafter"/>
</dbReference>
<keyword evidence="4 5" id="KW-0720">Serine protease</keyword>
<dbReference type="PROSITE" id="PS50106">
    <property type="entry name" value="PDZ"/>
    <property type="match status" value="1"/>
</dbReference>
<sequence length="440" mass="48066">MATVPQMLKRILVIASGVVLGVVLSVGVARTAAAWGWWPNRDLEKSTRYVREVLKVVNENYVDGTQADLPKLTEAALRGIVGSLDPHSEYMNARDYKTLEEEISSEFGGIGVQVELRKGNIVVIAPLPGTPGARAGMLRGDIIASIDGTKLDKPTLDETVGRLRGKPGTKVTIGFTRPSNGKEFEVTVKRERIKVESVRDVRMRPDGIGYVQITQFSERTGEEFIEALNTLNGQNMRGLIIDLRDNPGGLLNSAVEVAEPFFNKGELIVYTQGRKKEDRDEYRAAAPEPRLTIPVAVIINAGSASAAEIVSGALKDTRRAVIIGERSFGKGSVQSILPLREGEGLRLTTARYYTPSGVTIHEKGVSPDVEVVMSAEEDENVRLQRWRDDVSDAAEFKERFNLDPTPDRQLEAAVSVLQAALILETRANRSVTGPVAAKQP</sequence>
<dbReference type="InterPro" id="IPR036034">
    <property type="entry name" value="PDZ_sf"/>
</dbReference>
<dbReference type="Pfam" id="PF03572">
    <property type="entry name" value="Peptidase_S41"/>
    <property type="match status" value="1"/>
</dbReference>
<dbReference type="Gene3D" id="2.30.42.10">
    <property type="match status" value="1"/>
</dbReference>
<keyword evidence="2 5" id="KW-0645">Protease</keyword>
<dbReference type="OrthoDB" id="9812068at2"/>
<dbReference type="InterPro" id="IPR001478">
    <property type="entry name" value="PDZ"/>
</dbReference>
<evidence type="ECO:0000313" key="8">
    <source>
        <dbReference type="Proteomes" id="UP000315648"/>
    </source>
</evidence>
<dbReference type="PANTHER" id="PTHR32060">
    <property type="entry name" value="TAIL-SPECIFIC PROTEASE"/>
    <property type="match status" value="1"/>
</dbReference>
<dbReference type="Proteomes" id="UP000315648">
    <property type="component" value="Unassembled WGS sequence"/>
</dbReference>
<evidence type="ECO:0000259" key="6">
    <source>
        <dbReference type="PROSITE" id="PS50106"/>
    </source>
</evidence>
<feature type="domain" description="PDZ" evidence="6">
    <location>
        <begin position="96"/>
        <end position="164"/>
    </location>
</feature>
<dbReference type="AlphaFoldDB" id="A0A556QEP0"/>
<evidence type="ECO:0000256" key="2">
    <source>
        <dbReference type="ARBA" id="ARBA00022670"/>
    </source>
</evidence>
<protein>
    <submittedName>
        <fullName evidence="7">S41 family peptidase</fullName>
    </submittedName>
</protein>
<evidence type="ECO:0000256" key="5">
    <source>
        <dbReference type="RuleBase" id="RU004404"/>
    </source>
</evidence>
<dbReference type="GO" id="GO:0008236">
    <property type="term" value="F:serine-type peptidase activity"/>
    <property type="evidence" value="ECO:0007669"/>
    <property type="project" value="UniProtKB-KW"/>
</dbReference>
<dbReference type="CDD" id="cd06782">
    <property type="entry name" value="cpPDZ_CPP-like"/>
    <property type="match status" value="1"/>
</dbReference>
<evidence type="ECO:0000256" key="4">
    <source>
        <dbReference type="ARBA" id="ARBA00022825"/>
    </source>
</evidence>
<proteinExistence type="inferred from homology"/>
<dbReference type="NCBIfam" id="TIGR00225">
    <property type="entry name" value="prc"/>
    <property type="match status" value="1"/>
</dbReference>
<dbReference type="PANTHER" id="PTHR32060:SF30">
    <property type="entry name" value="CARBOXY-TERMINAL PROCESSING PROTEASE CTPA"/>
    <property type="match status" value="1"/>
</dbReference>
<evidence type="ECO:0000256" key="3">
    <source>
        <dbReference type="ARBA" id="ARBA00022801"/>
    </source>
</evidence>
<accession>A0A556QEP0</accession>
<organism evidence="7 8">
    <name type="scientific">Rariglobus hedericola</name>
    <dbReference type="NCBI Taxonomy" id="2597822"/>
    <lineage>
        <taxon>Bacteria</taxon>
        <taxon>Pseudomonadati</taxon>
        <taxon>Verrucomicrobiota</taxon>
        <taxon>Opitutia</taxon>
        <taxon>Opitutales</taxon>
        <taxon>Opitutaceae</taxon>
        <taxon>Rariglobus</taxon>
    </lineage>
</organism>
<dbReference type="SMART" id="SM00228">
    <property type="entry name" value="PDZ"/>
    <property type="match status" value="1"/>
</dbReference>
<keyword evidence="3 5" id="KW-0378">Hydrolase</keyword>
<gene>
    <name evidence="7" type="ORF">FPL22_17055</name>
</gene>
<dbReference type="SUPFAM" id="SSF52096">
    <property type="entry name" value="ClpP/crotonase"/>
    <property type="match status" value="1"/>
</dbReference>
<dbReference type="InterPro" id="IPR004447">
    <property type="entry name" value="Peptidase_S41A"/>
</dbReference>
<comment type="caution">
    <text evidence="7">The sequence shown here is derived from an EMBL/GenBank/DDBJ whole genome shotgun (WGS) entry which is preliminary data.</text>
</comment>
<dbReference type="SMART" id="SM00245">
    <property type="entry name" value="TSPc"/>
    <property type="match status" value="1"/>
</dbReference>
<evidence type="ECO:0000256" key="1">
    <source>
        <dbReference type="ARBA" id="ARBA00009179"/>
    </source>
</evidence>
<evidence type="ECO:0000313" key="7">
    <source>
        <dbReference type="EMBL" id="TSJ75105.1"/>
    </source>
</evidence>
<dbReference type="GO" id="GO:0030288">
    <property type="term" value="C:outer membrane-bounded periplasmic space"/>
    <property type="evidence" value="ECO:0007669"/>
    <property type="project" value="TreeGrafter"/>
</dbReference>
<comment type="similarity">
    <text evidence="1 5">Belongs to the peptidase S41A family.</text>
</comment>
<dbReference type="FunFam" id="3.90.226.10:FF:000029">
    <property type="entry name" value="Peptidase, S41 family"/>
    <property type="match status" value="1"/>
</dbReference>
<dbReference type="Gene3D" id="3.90.226.10">
    <property type="entry name" value="2-enoyl-CoA Hydratase, Chain A, domain 1"/>
    <property type="match status" value="1"/>
</dbReference>
<dbReference type="EMBL" id="VMBG01000004">
    <property type="protein sequence ID" value="TSJ75105.1"/>
    <property type="molecule type" value="Genomic_DNA"/>
</dbReference>
<keyword evidence="8" id="KW-1185">Reference proteome</keyword>
<dbReference type="CDD" id="cd07560">
    <property type="entry name" value="Peptidase_S41_CPP"/>
    <property type="match status" value="1"/>
</dbReference>
<dbReference type="InterPro" id="IPR005151">
    <property type="entry name" value="Tail-specific_protease"/>
</dbReference>
<reference evidence="7 8" key="1">
    <citation type="submission" date="2019-07" db="EMBL/GenBank/DDBJ databases">
        <title>Description of 53C-WASEF.</title>
        <authorList>
            <person name="Pitt A."/>
            <person name="Hahn M.W."/>
        </authorList>
    </citation>
    <scope>NUCLEOTIDE SEQUENCE [LARGE SCALE GENOMIC DNA]</scope>
    <source>
        <strain evidence="7 8">53C-WASEF</strain>
    </source>
</reference>
<dbReference type="GO" id="GO:0006508">
    <property type="term" value="P:proteolysis"/>
    <property type="evidence" value="ECO:0007669"/>
    <property type="project" value="UniProtKB-KW"/>
</dbReference>
<name>A0A556QEP0_9BACT</name>
<dbReference type="GO" id="GO:0007165">
    <property type="term" value="P:signal transduction"/>
    <property type="evidence" value="ECO:0007669"/>
    <property type="project" value="TreeGrafter"/>
</dbReference>
<dbReference type="Pfam" id="PF13180">
    <property type="entry name" value="PDZ_2"/>
    <property type="match status" value="1"/>
</dbReference>
<dbReference type="InterPro" id="IPR029045">
    <property type="entry name" value="ClpP/crotonase-like_dom_sf"/>
</dbReference>